<accession>K0K7T7</accession>
<dbReference type="Pfam" id="PF12680">
    <property type="entry name" value="SnoaL_2"/>
    <property type="match status" value="1"/>
</dbReference>
<dbReference type="PATRIC" id="fig|1179773.3.peg.5485"/>
<evidence type="ECO:0000259" key="2">
    <source>
        <dbReference type="Pfam" id="PF12680"/>
    </source>
</evidence>
<dbReference type="eggNOG" id="COG3631">
    <property type="taxonomic scope" value="Bacteria"/>
</dbReference>
<dbReference type="STRING" id="1179773.BN6_54440"/>
<protein>
    <recommendedName>
        <fullName evidence="2">SnoaL-like domain-containing protein</fullName>
    </recommendedName>
</protein>
<dbReference type="SUPFAM" id="SSF54427">
    <property type="entry name" value="NTF2-like"/>
    <property type="match status" value="1"/>
</dbReference>
<dbReference type="RefSeq" id="WP_015102815.1">
    <property type="nucleotide sequence ID" value="NC_019673.1"/>
</dbReference>
<feature type="region of interest" description="Disordered" evidence="1">
    <location>
        <begin position="146"/>
        <end position="178"/>
    </location>
</feature>
<dbReference type="AlphaFoldDB" id="K0K7T7"/>
<dbReference type="HOGENOM" id="CLU_1174756_0_0_11"/>
<proteinExistence type="predicted"/>
<evidence type="ECO:0000313" key="4">
    <source>
        <dbReference type="Proteomes" id="UP000006281"/>
    </source>
</evidence>
<evidence type="ECO:0000313" key="3">
    <source>
        <dbReference type="EMBL" id="CCH32703.1"/>
    </source>
</evidence>
<feature type="compositionally biased region" description="Low complexity" evidence="1">
    <location>
        <begin position="158"/>
        <end position="174"/>
    </location>
</feature>
<sequence length="236" mass="25660">MNRTGIRAVLTDLLFTPDLDLYKAIDRHFTPDYRQRTDGEWADRQGFVEHIAHLRTIVTAGSVEVHDELYDGAHYADRHTVEVTKTDGSTVRTEVYVFGEFAPDGRFSRIEETTLKLHGSAPGAGAKYTLVFVDRLLSHRCMSVRDSPSTYSPRGFVSTGTGSSPGSPGRTPSRPWCPPTSRTGCCTTARPCQVRSPTSPRPATRGLIGLLHDAHDAQILADAGCQGLGAGTCGAW</sequence>
<dbReference type="Proteomes" id="UP000006281">
    <property type="component" value="Chromosome"/>
</dbReference>
<dbReference type="EMBL" id="HE804045">
    <property type="protein sequence ID" value="CCH32703.1"/>
    <property type="molecule type" value="Genomic_DNA"/>
</dbReference>
<keyword evidence="4" id="KW-1185">Reference proteome</keyword>
<gene>
    <name evidence="3" type="ordered locus">BN6_54440</name>
</gene>
<feature type="domain" description="SnoaL-like" evidence="2">
    <location>
        <begin position="23"/>
        <end position="109"/>
    </location>
</feature>
<dbReference type="InterPro" id="IPR032710">
    <property type="entry name" value="NTF2-like_dom_sf"/>
</dbReference>
<dbReference type="Gene3D" id="3.10.450.50">
    <property type="match status" value="1"/>
</dbReference>
<dbReference type="InterPro" id="IPR037401">
    <property type="entry name" value="SnoaL-like"/>
</dbReference>
<organism evidence="3 4">
    <name type="scientific">Saccharothrix espanaensis (strain ATCC 51144 / DSM 44229 / JCM 9112 / NBRC 15066 / NRRL 15764)</name>
    <dbReference type="NCBI Taxonomy" id="1179773"/>
    <lineage>
        <taxon>Bacteria</taxon>
        <taxon>Bacillati</taxon>
        <taxon>Actinomycetota</taxon>
        <taxon>Actinomycetes</taxon>
        <taxon>Pseudonocardiales</taxon>
        <taxon>Pseudonocardiaceae</taxon>
        <taxon>Saccharothrix</taxon>
    </lineage>
</organism>
<evidence type="ECO:0000256" key="1">
    <source>
        <dbReference type="SAM" id="MobiDB-lite"/>
    </source>
</evidence>
<dbReference type="KEGG" id="sesp:BN6_54440"/>
<reference evidence="3 4" key="1">
    <citation type="journal article" date="2012" name="BMC Genomics">
        <title>Complete genome sequence of Saccharothrix espanaensis DSM 44229T and comparison to the other completely sequenced Pseudonocardiaceae.</title>
        <authorList>
            <person name="Strobel T."/>
            <person name="Al-Dilaimi A."/>
            <person name="Blom J."/>
            <person name="Gessner A."/>
            <person name="Kalinowski J."/>
            <person name="Luzhetska M."/>
            <person name="Puhler A."/>
            <person name="Szczepanowski R."/>
            <person name="Bechthold A."/>
            <person name="Ruckert C."/>
        </authorList>
    </citation>
    <scope>NUCLEOTIDE SEQUENCE [LARGE SCALE GENOMIC DNA]</scope>
    <source>
        <strain evidence="4">ATCC 51144 / DSM 44229 / JCM 9112 / NBRC 15066 / NRRL 15764</strain>
    </source>
</reference>
<name>K0K7T7_SACES</name>